<dbReference type="AlphaFoldDB" id="A0A8T0FWI9"/>
<keyword evidence="2" id="KW-1185">Reference proteome</keyword>
<protein>
    <submittedName>
        <fullName evidence="1">Uncharacterized protein</fullName>
    </submittedName>
</protein>
<sequence>MSATHAALLEQRQELRTSLFNNHQHLFKSMNAYSIGTTTSATGMAIPQTSTSYKSMSATRAALLEQ</sequence>
<evidence type="ECO:0000313" key="1">
    <source>
        <dbReference type="EMBL" id="KAF8793163.1"/>
    </source>
</evidence>
<organism evidence="1 2">
    <name type="scientific">Argiope bruennichi</name>
    <name type="common">Wasp spider</name>
    <name type="synonym">Aranea bruennichi</name>
    <dbReference type="NCBI Taxonomy" id="94029"/>
    <lineage>
        <taxon>Eukaryota</taxon>
        <taxon>Metazoa</taxon>
        <taxon>Ecdysozoa</taxon>
        <taxon>Arthropoda</taxon>
        <taxon>Chelicerata</taxon>
        <taxon>Arachnida</taxon>
        <taxon>Araneae</taxon>
        <taxon>Araneomorphae</taxon>
        <taxon>Entelegynae</taxon>
        <taxon>Araneoidea</taxon>
        <taxon>Araneidae</taxon>
        <taxon>Argiope</taxon>
    </lineage>
</organism>
<dbReference type="Proteomes" id="UP000807504">
    <property type="component" value="Unassembled WGS sequence"/>
</dbReference>
<comment type="caution">
    <text evidence="1">The sequence shown here is derived from an EMBL/GenBank/DDBJ whole genome shotgun (WGS) entry which is preliminary data.</text>
</comment>
<reference evidence="1" key="2">
    <citation type="submission" date="2020-06" db="EMBL/GenBank/DDBJ databases">
        <authorList>
            <person name="Sheffer M."/>
        </authorList>
    </citation>
    <scope>NUCLEOTIDE SEQUENCE</scope>
</reference>
<evidence type="ECO:0000313" key="2">
    <source>
        <dbReference type="Proteomes" id="UP000807504"/>
    </source>
</evidence>
<accession>A0A8T0FWI9</accession>
<dbReference type="EMBL" id="JABXBU010000003">
    <property type="protein sequence ID" value="KAF8793163.1"/>
    <property type="molecule type" value="Genomic_DNA"/>
</dbReference>
<gene>
    <name evidence="1" type="ORF">HNY73_004683</name>
</gene>
<proteinExistence type="predicted"/>
<reference evidence="1" key="1">
    <citation type="journal article" date="2020" name="bioRxiv">
        <title>Chromosome-level reference genome of the European wasp spider Argiope bruennichi: a resource for studies on range expansion and evolutionary adaptation.</title>
        <authorList>
            <person name="Sheffer M.M."/>
            <person name="Hoppe A."/>
            <person name="Krehenwinkel H."/>
            <person name="Uhl G."/>
            <person name="Kuss A.W."/>
            <person name="Jensen L."/>
            <person name="Jensen C."/>
            <person name="Gillespie R.G."/>
            <person name="Hoff K.J."/>
            <person name="Prost S."/>
        </authorList>
    </citation>
    <scope>NUCLEOTIDE SEQUENCE</scope>
</reference>
<name>A0A8T0FWI9_ARGBR</name>